<dbReference type="PANTHER" id="PTHR13126">
    <property type="entry name" value="CHAPERONE ATP11"/>
    <property type="match status" value="1"/>
</dbReference>
<keyword evidence="7" id="KW-1185">Reference proteome</keyword>
<comment type="subcellular location">
    <subcellularLocation>
        <location evidence="1">Mitochondrion</location>
    </subcellularLocation>
</comment>
<sequence length="254" mass="28695">MAAGLMLVSSRFRGLLSVRVPATRALVPGPVQTRTFALSPGPDPDQTRNAELNQNPFFSKYREKIQALRRSDPREYEARMERRSELQQEKVGHSRQEDAELSHGTHARTHTHTRARTHTHTHFSVHVFLGSCFPQFLFALPRSDGYEFVLGQWSGLELHFTSLINIQSAPSQLVLVHYPELKHKGIVLMTAERDGYAMGVAEAQCLANQVQLFYGGRDAAFRLVEAFNHRPAEFKHMDMIAELEQSGVVMETGV</sequence>
<evidence type="ECO:0000256" key="3">
    <source>
        <dbReference type="ARBA" id="ARBA00022946"/>
    </source>
</evidence>
<organism evidence="6 7">
    <name type="scientific">Neogobius melanostomus</name>
    <name type="common">round goby</name>
    <dbReference type="NCBI Taxonomy" id="47308"/>
    <lineage>
        <taxon>Eukaryota</taxon>
        <taxon>Metazoa</taxon>
        <taxon>Chordata</taxon>
        <taxon>Craniata</taxon>
        <taxon>Vertebrata</taxon>
        <taxon>Euteleostomi</taxon>
        <taxon>Actinopterygii</taxon>
        <taxon>Neopterygii</taxon>
        <taxon>Teleostei</taxon>
        <taxon>Neoteleostei</taxon>
        <taxon>Acanthomorphata</taxon>
        <taxon>Gobiaria</taxon>
        <taxon>Gobiiformes</taxon>
        <taxon>Gobioidei</taxon>
        <taxon>Gobiidae</taxon>
        <taxon>Benthophilinae</taxon>
        <taxon>Neogobiini</taxon>
        <taxon>Neogobius</taxon>
    </lineage>
</organism>
<reference evidence="6" key="1">
    <citation type="submission" date="2025-08" db="UniProtKB">
        <authorList>
            <consortium name="Ensembl"/>
        </authorList>
    </citation>
    <scope>IDENTIFICATION</scope>
</reference>
<dbReference type="GO" id="GO:0005739">
    <property type="term" value="C:mitochondrion"/>
    <property type="evidence" value="ECO:0007669"/>
    <property type="project" value="UniProtKB-SubCell"/>
</dbReference>
<evidence type="ECO:0000256" key="2">
    <source>
        <dbReference type="ARBA" id="ARBA00009116"/>
    </source>
</evidence>
<reference evidence="6" key="2">
    <citation type="submission" date="2025-09" db="UniProtKB">
        <authorList>
            <consortium name="Ensembl"/>
        </authorList>
    </citation>
    <scope>IDENTIFICATION</scope>
</reference>
<feature type="compositionally biased region" description="Basic and acidic residues" evidence="5">
    <location>
        <begin position="69"/>
        <end position="103"/>
    </location>
</feature>
<evidence type="ECO:0000256" key="5">
    <source>
        <dbReference type="SAM" id="MobiDB-lite"/>
    </source>
</evidence>
<comment type="similarity">
    <text evidence="2">Belongs to the ATP11 family.</text>
</comment>
<dbReference type="InterPro" id="IPR010591">
    <property type="entry name" value="ATP11"/>
</dbReference>
<evidence type="ECO:0000256" key="1">
    <source>
        <dbReference type="ARBA" id="ARBA00004173"/>
    </source>
</evidence>
<dbReference type="Pfam" id="PF06644">
    <property type="entry name" value="ATP11"/>
    <property type="match status" value="1"/>
</dbReference>
<name>A0A8C6SPA1_9GOBI</name>
<evidence type="ECO:0000313" key="6">
    <source>
        <dbReference type="Ensembl" id="ENSNMLP00000006680.1"/>
    </source>
</evidence>
<dbReference type="PANTHER" id="PTHR13126:SF0">
    <property type="entry name" value="ATP SYNTHASE MITOCHONDRIAL F1 COMPLEX ASSEMBLY FACTOR 1"/>
    <property type="match status" value="1"/>
</dbReference>
<feature type="region of interest" description="Disordered" evidence="5">
    <location>
        <begin position="69"/>
        <end position="111"/>
    </location>
</feature>
<accession>A0A8C6SPA1</accession>
<evidence type="ECO:0000313" key="7">
    <source>
        <dbReference type="Proteomes" id="UP000694523"/>
    </source>
</evidence>
<protein>
    <submittedName>
        <fullName evidence="6">ATP synthase mitochondrial F1 complex assembly factor 1</fullName>
    </submittedName>
</protein>
<dbReference type="GO" id="GO:0033615">
    <property type="term" value="P:mitochondrial proton-transporting ATP synthase complex assembly"/>
    <property type="evidence" value="ECO:0007669"/>
    <property type="project" value="TreeGrafter"/>
</dbReference>
<keyword evidence="4" id="KW-0496">Mitochondrion</keyword>
<dbReference type="Proteomes" id="UP000694523">
    <property type="component" value="Unplaced"/>
</dbReference>
<proteinExistence type="inferred from homology"/>
<keyword evidence="3" id="KW-0809">Transit peptide</keyword>
<evidence type="ECO:0000256" key="4">
    <source>
        <dbReference type="ARBA" id="ARBA00023128"/>
    </source>
</evidence>
<dbReference type="AlphaFoldDB" id="A0A8C6SPA1"/>
<dbReference type="Ensembl" id="ENSNMLT00000007625.1">
    <property type="protein sequence ID" value="ENSNMLP00000006680.1"/>
    <property type="gene ID" value="ENSNMLG00000004833.1"/>
</dbReference>